<feature type="chain" id="PRO_5003254220" evidence="2">
    <location>
        <begin position="21"/>
        <end position="394"/>
    </location>
</feature>
<sequence>MKKIILSLSFVCLMGSFSFAQDLNTEPAKLAEKVYNDAKKNLALKDISAAAKNLAELSKYENGKVFIVRNKDTKKDEYYYSQAEVDAAVAKGNYGKIKSQDLTQKYGILINSEVSTLANETLKSANEALKNKDYKKAAPQFIDVYNLTKALGVSDDLYKYQAAISYYNADDYANSLALVKELIAVNFTGISDVQPKDLNRDLYILGLNNLYRTKTTDPLLDEALSKYSSDADITNLATAIYQQSGNTSQLTSQLEQNVKNNPKDVSALYNLGTLYLQDNQIEKAKETLKQALAVNPNHLESNINMALAILSNEKEYVDKINNNLGTSKTQRAVYEEYTKKRKDAYNEALPYLVKAHELDKNNLQFIKYLISAYKATGNTAKEDEFRALEQSLAK</sequence>
<dbReference type="Gene3D" id="1.25.40.10">
    <property type="entry name" value="Tetratricopeptide repeat domain"/>
    <property type="match status" value="1"/>
</dbReference>
<feature type="signal peptide" evidence="2">
    <location>
        <begin position="1"/>
        <end position="20"/>
    </location>
</feature>
<dbReference type="HOGENOM" id="CLU_700104_0_0_10"/>
<keyword evidence="1" id="KW-0802">TPR repeat</keyword>
<dbReference type="SUPFAM" id="SSF48452">
    <property type="entry name" value="TPR-like"/>
    <property type="match status" value="1"/>
</dbReference>
<evidence type="ECO:0000256" key="1">
    <source>
        <dbReference type="PROSITE-ProRule" id="PRU00339"/>
    </source>
</evidence>
<dbReference type="InterPro" id="IPR011990">
    <property type="entry name" value="TPR-like_helical_dom_sf"/>
</dbReference>
<dbReference type="InterPro" id="IPR019734">
    <property type="entry name" value="TPR_rpt"/>
</dbReference>
<evidence type="ECO:0000313" key="4">
    <source>
        <dbReference type="Proteomes" id="UP000008641"/>
    </source>
</evidence>
<dbReference type="OrthoDB" id="1149028at2"/>
<proteinExistence type="predicted"/>
<feature type="repeat" description="TPR" evidence="1">
    <location>
        <begin position="265"/>
        <end position="298"/>
    </location>
</feature>
<reference evidence="4" key="2">
    <citation type="journal article" date="2011" name="Stand. Genomic Sci.">
        <title>Complete genome sequence of Weeksella virosa type strain (9751T).</title>
        <authorList>
            <person name="Lang E."/>
            <person name="Teshima H."/>
            <person name="Lucas S."/>
            <person name="Lapidus A."/>
            <person name="Hammon N."/>
            <person name="Deshpande S."/>
            <person name="Nolan M."/>
            <person name="Cheng J."/>
            <person name="Pitluck S."/>
            <person name="Liolios K."/>
            <person name="Pagani I."/>
            <person name="Mikhailova N."/>
            <person name="Ivanova N."/>
            <person name="Mavromatis K."/>
            <person name="Pati A."/>
            <person name="Tapia R."/>
            <person name="Han C."/>
            <person name="Goodwin L."/>
            <person name="Chen A."/>
            <person name="Palaniappan K."/>
            <person name="Land M."/>
            <person name="Hauser L."/>
            <person name="Chang Y."/>
            <person name="Jeffries C."/>
            <person name="Brambilla E."/>
            <person name="Kopitz M."/>
            <person name="Rohde M."/>
            <person name="Goker M."/>
            <person name="Tindall B."/>
            <person name="Detter J."/>
            <person name="Woyke T."/>
            <person name="Bristow J."/>
            <person name="Eisen J."/>
            <person name="Markowitz V."/>
            <person name="Hugenholtz P."/>
            <person name="Klenk H."/>
            <person name="Kyrpides N."/>
        </authorList>
    </citation>
    <scope>NUCLEOTIDE SEQUENCE [LARGE SCALE GENOMIC DNA]</scope>
    <source>
        <strain evidence="4">ATCC 43766 / DSM 16922 / JCM 21250 / NBRC 16016 / NCTC 11634 / CL345/78</strain>
    </source>
</reference>
<evidence type="ECO:0000313" key="3">
    <source>
        <dbReference type="EMBL" id="ADX68053.1"/>
    </source>
</evidence>
<gene>
    <name evidence="3" type="ordered locus">Weevi_1350</name>
</gene>
<dbReference type="RefSeq" id="WP_013598442.1">
    <property type="nucleotide sequence ID" value="NC_015144.1"/>
</dbReference>
<dbReference type="EMBL" id="CP002455">
    <property type="protein sequence ID" value="ADX68053.1"/>
    <property type="molecule type" value="Genomic_DNA"/>
</dbReference>
<dbReference type="Pfam" id="PF00515">
    <property type="entry name" value="TPR_1"/>
    <property type="match status" value="1"/>
</dbReference>
<evidence type="ECO:0000256" key="2">
    <source>
        <dbReference type="SAM" id="SignalP"/>
    </source>
</evidence>
<dbReference type="PROSITE" id="PS50293">
    <property type="entry name" value="TPR_REGION"/>
    <property type="match status" value="1"/>
</dbReference>
<reference evidence="3 4" key="1">
    <citation type="journal article" date="2011" name="Stand. Genomic Sci.">
        <title>Complete genome sequence of Weeksella virosa type strain (9751).</title>
        <authorList>
            <person name="Lang E."/>
            <person name="Teshima H."/>
            <person name="Lucas S."/>
            <person name="Lapidus A."/>
            <person name="Hammon N."/>
            <person name="Deshpande S."/>
            <person name="Nolan M."/>
            <person name="Cheng J.F."/>
            <person name="Pitluck S."/>
            <person name="Liolios K."/>
            <person name="Pagani I."/>
            <person name="Mikhailova N."/>
            <person name="Ivanova N."/>
            <person name="Mavromatis K."/>
            <person name="Pati A."/>
            <person name="Tapia R."/>
            <person name="Han C."/>
            <person name="Goodwin L."/>
            <person name="Chen A."/>
            <person name="Palaniappan K."/>
            <person name="Land M."/>
            <person name="Hauser L."/>
            <person name="Chang Y.J."/>
            <person name="Jeffries C.D."/>
            <person name="Brambilla E.M."/>
            <person name="Kopitz M."/>
            <person name="Rohde M."/>
            <person name="Goker M."/>
            <person name="Tindall B.J."/>
            <person name="Detter J.C."/>
            <person name="Woyke T."/>
            <person name="Bristow J."/>
            <person name="Eisen J.A."/>
            <person name="Markowitz V."/>
            <person name="Hugenholtz P."/>
            <person name="Klenk H.P."/>
            <person name="Kyrpides N.C."/>
        </authorList>
    </citation>
    <scope>NUCLEOTIDE SEQUENCE [LARGE SCALE GENOMIC DNA]</scope>
    <source>
        <strain evidence="4">ATCC 43766 / DSM 16922 / JCM 21250 / NBRC 16016 / NCTC 11634 / CL345/78</strain>
    </source>
</reference>
<dbReference type="AlphaFoldDB" id="F0NXY5"/>
<name>F0NXY5_WEEVC</name>
<accession>F0NXY5</accession>
<dbReference type="KEGG" id="wvi:Weevi_1350"/>
<organism evidence="3 4">
    <name type="scientific">Weeksella virosa (strain ATCC 43766 / DSM 16922 / JCM 21250 / CCUG 30538 / CDC 9751 / IAM 14551 / NBRC 16016 / NCTC 11634 / CL345/78)</name>
    <dbReference type="NCBI Taxonomy" id="865938"/>
    <lineage>
        <taxon>Bacteria</taxon>
        <taxon>Pseudomonadati</taxon>
        <taxon>Bacteroidota</taxon>
        <taxon>Flavobacteriia</taxon>
        <taxon>Flavobacteriales</taxon>
        <taxon>Weeksellaceae</taxon>
        <taxon>Weeksella</taxon>
    </lineage>
</organism>
<dbReference type="SMART" id="SM00028">
    <property type="entry name" value="TPR"/>
    <property type="match status" value="1"/>
</dbReference>
<keyword evidence="2" id="KW-0732">Signal</keyword>
<protein>
    <submittedName>
        <fullName evidence="3">Tetratricopeptide TPR_1 repeat-containing protein</fullName>
    </submittedName>
</protein>
<dbReference type="Proteomes" id="UP000008641">
    <property type="component" value="Chromosome"/>
</dbReference>
<dbReference type="STRING" id="865938.Weevi_1350"/>
<dbReference type="PROSITE" id="PS50005">
    <property type="entry name" value="TPR"/>
    <property type="match status" value="1"/>
</dbReference>
<keyword evidence="4" id="KW-1185">Reference proteome</keyword>
<dbReference type="eggNOG" id="COG0457">
    <property type="taxonomic scope" value="Bacteria"/>
</dbReference>